<reference evidence="2 3" key="1">
    <citation type="submission" date="2020-01" db="EMBL/GenBank/DDBJ databases">
        <authorList>
            <person name="Xiong X."/>
        </authorList>
    </citation>
    <scope>NUCLEOTIDE SEQUENCE [LARGE SCALE GENOMIC DNA]</scope>
</reference>
<dbReference type="GeneID" id="55627534"/>
<proteinExistence type="predicted"/>
<accession>A0A6C0RTC2</accession>
<dbReference type="KEGG" id="vg:55627534"/>
<feature type="region of interest" description="Disordered" evidence="1">
    <location>
        <begin position="60"/>
        <end position="82"/>
    </location>
</feature>
<feature type="compositionally biased region" description="Polar residues" evidence="1">
    <location>
        <begin position="72"/>
        <end position="82"/>
    </location>
</feature>
<dbReference type="Proteomes" id="UP000474732">
    <property type="component" value="Segment"/>
</dbReference>
<organism evidence="2 3">
    <name type="scientific">Streptomyces phage JXY1</name>
    <dbReference type="NCBI Taxonomy" id="2708562"/>
    <lineage>
        <taxon>Viruses</taxon>
        <taxon>Duplodnaviria</taxon>
        <taxon>Heunggongvirae</taxon>
        <taxon>Uroviricota</taxon>
        <taxon>Caudoviricetes</taxon>
        <taxon>Beephvirinae</taxon>
        <taxon>Manuelvirus</taxon>
        <taxon>Manuelvirus JXY1</taxon>
    </lineage>
</organism>
<keyword evidence="3" id="KW-1185">Reference proteome</keyword>
<sequence length="82" mass="8945">MAHNYDPAKMPCDPLYHPACVGYDMCIAGPGGRTVNIENNEKGILETGLHQVISRHQQAELGSDHDSFKQGIYTTNSVGDND</sequence>
<evidence type="ECO:0000256" key="1">
    <source>
        <dbReference type="SAM" id="MobiDB-lite"/>
    </source>
</evidence>
<protein>
    <submittedName>
        <fullName evidence="2">Uncharacterized protein</fullName>
    </submittedName>
</protein>
<evidence type="ECO:0000313" key="2">
    <source>
        <dbReference type="EMBL" id="QIA28797.1"/>
    </source>
</evidence>
<evidence type="ECO:0000313" key="3">
    <source>
        <dbReference type="Proteomes" id="UP000474732"/>
    </source>
</evidence>
<name>A0A6C0RTC2_9CAUD</name>
<dbReference type="EMBL" id="MN994275">
    <property type="protein sequence ID" value="QIA28797.1"/>
    <property type="molecule type" value="Genomic_DNA"/>
</dbReference>
<dbReference type="RefSeq" id="YP_009856750.1">
    <property type="nucleotide sequence ID" value="NC_048854.1"/>
</dbReference>